<evidence type="ECO:0000313" key="2">
    <source>
        <dbReference type="EMBL" id="CAF0903206.1"/>
    </source>
</evidence>
<dbReference type="Proteomes" id="UP000663854">
    <property type="component" value="Unassembled WGS sequence"/>
</dbReference>
<name>A0A813ZS98_9BILA</name>
<keyword evidence="1" id="KW-1133">Transmembrane helix</keyword>
<evidence type="ECO:0000256" key="1">
    <source>
        <dbReference type="SAM" id="Phobius"/>
    </source>
</evidence>
<reference evidence="2" key="1">
    <citation type="submission" date="2021-02" db="EMBL/GenBank/DDBJ databases">
        <authorList>
            <person name="Nowell W R."/>
        </authorList>
    </citation>
    <scope>NUCLEOTIDE SEQUENCE</scope>
</reference>
<evidence type="ECO:0000313" key="4">
    <source>
        <dbReference type="Proteomes" id="UP000663854"/>
    </source>
</evidence>
<evidence type="ECO:0000313" key="3">
    <source>
        <dbReference type="EMBL" id="CAF0940719.1"/>
    </source>
</evidence>
<gene>
    <name evidence="3" type="ORF">JXQ802_LOCUS11143</name>
    <name evidence="2" type="ORF">PYM288_LOCUS9631</name>
</gene>
<proteinExistence type="predicted"/>
<organism evidence="2 4">
    <name type="scientific">Rotaria sordida</name>
    <dbReference type="NCBI Taxonomy" id="392033"/>
    <lineage>
        <taxon>Eukaryota</taxon>
        <taxon>Metazoa</taxon>
        <taxon>Spiralia</taxon>
        <taxon>Gnathifera</taxon>
        <taxon>Rotifera</taxon>
        <taxon>Eurotatoria</taxon>
        <taxon>Bdelloidea</taxon>
        <taxon>Philodinida</taxon>
        <taxon>Philodinidae</taxon>
        <taxon>Rotaria</taxon>
    </lineage>
</organism>
<keyword evidence="5" id="KW-1185">Reference proteome</keyword>
<accession>A0A813ZS98</accession>
<feature type="transmembrane region" description="Helical" evidence="1">
    <location>
        <begin position="6"/>
        <end position="26"/>
    </location>
</feature>
<keyword evidence="1" id="KW-0812">Transmembrane</keyword>
<dbReference type="Proteomes" id="UP000663870">
    <property type="component" value="Unassembled WGS sequence"/>
</dbReference>
<dbReference type="EMBL" id="CAJNOH010000143">
    <property type="protein sequence ID" value="CAF0903206.1"/>
    <property type="molecule type" value="Genomic_DNA"/>
</dbReference>
<keyword evidence="1" id="KW-0472">Membrane</keyword>
<dbReference type="AlphaFoldDB" id="A0A813ZS98"/>
<protein>
    <submittedName>
        <fullName evidence="2">Uncharacterized protein</fullName>
    </submittedName>
</protein>
<comment type="caution">
    <text evidence="2">The sequence shown here is derived from an EMBL/GenBank/DDBJ whole genome shotgun (WGS) entry which is preliminary data.</text>
</comment>
<dbReference type="EMBL" id="CAJNOL010000218">
    <property type="protein sequence ID" value="CAF0940719.1"/>
    <property type="molecule type" value="Genomic_DNA"/>
</dbReference>
<evidence type="ECO:0000313" key="5">
    <source>
        <dbReference type="Proteomes" id="UP000663870"/>
    </source>
</evidence>
<sequence>MKIKSLPLLNIYLLIYIGICSVVILNNSKKIFIEHKADDYLPEVFTMENVRLFLQNMVEHIRLNSSEDKITSVIILGGLEDKKRQFELLQGCISKLSQDDYDDDDDELQNYNDLLKNIKWLNTTFNIDADNPQETGEYSINIIIDKLEYINEQRFILIQRVKKINSWNVINAVMVFNLQGGHAQFAVASIVTGTHKK</sequence>